<protein>
    <submittedName>
        <fullName evidence="1">Uncharacterized protein</fullName>
    </submittedName>
</protein>
<dbReference type="InterPro" id="IPR036691">
    <property type="entry name" value="Endo/exonu/phosph_ase_sf"/>
</dbReference>
<dbReference type="InterPro" id="IPR052343">
    <property type="entry name" value="Retrotransposon-Effector_Assoc"/>
</dbReference>
<name>A0A438DM03_VITVI</name>
<dbReference type="EMBL" id="QGNW01001571">
    <property type="protein sequence ID" value="RVW36481.1"/>
    <property type="molecule type" value="Genomic_DNA"/>
</dbReference>
<organism evidence="1 2">
    <name type="scientific">Vitis vinifera</name>
    <name type="common">Grape</name>
    <dbReference type="NCBI Taxonomy" id="29760"/>
    <lineage>
        <taxon>Eukaryota</taxon>
        <taxon>Viridiplantae</taxon>
        <taxon>Streptophyta</taxon>
        <taxon>Embryophyta</taxon>
        <taxon>Tracheophyta</taxon>
        <taxon>Spermatophyta</taxon>
        <taxon>Magnoliopsida</taxon>
        <taxon>eudicotyledons</taxon>
        <taxon>Gunneridae</taxon>
        <taxon>Pentapetalae</taxon>
        <taxon>rosids</taxon>
        <taxon>Vitales</taxon>
        <taxon>Vitaceae</taxon>
        <taxon>Viteae</taxon>
        <taxon>Vitis</taxon>
    </lineage>
</organism>
<dbReference type="Proteomes" id="UP000288805">
    <property type="component" value="Unassembled WGS sequence"/>
</dbReference>
<proteinExistence type="predicted"/>
<dbReference type="SUPFAM" id="SSF56219">
    <property type="entry name" value="DNase I-like"/>
    <property type="match status" value="1"/>
</dbReference>
<accession>A0A438DM03</accession>
<dbReference type="AlphaFoldDB" id="A0A438DM03"/>
<gene>
    <name evidence="1" type="ORF">CK203_074757</name>
</gene>
<sequence>MSEGVVKSLGAGRFLDWRALEASGSAGEMLKNGVVWVFTGVYGPFTKEDRESLWDEFGAIRGIWGEPWCVIDDLELVDFPLQGGSFTWSGGLHNQAWARLDRFLVSPSWLDQFNNVIQKRLSWPISDHFPILIEEGGIRRGPSPFRFENMWLKVEGFKDLMRSWWQGMSVRGRASYKLAIKLKVIKQNLKIWNREVFGSLESNKSAALQQMEYWDQVESERRLIEEEISIKKEAKEGYAKWVNLEEIHWRQLSRELWLREGDRNTGYFHRMATAHRRRNTMDRLLTEDSEWKADIGGLNLNQISQQEADTLELPFMEDEVHSALMDMNGDKALGLDGFTMAFWQCCWEFVKAEVLEMFKEFHEQNSFLKSLNNTFLVLANRIKKVIGKVVSPYQNAFVMGRQILDASLIANEWREWMWSCISTAKFSILVNGVPAEFFSSSKGLRQGDPLSPYLFVMGMEVEEILEMAVELGCKVDSGKKARKVAKRLLVGRGKYGKKSPLSQLGDGVCGFARAKDELWKQMLTAKYGQEEFGWRTKKANGAFGVGVWKEILKESDWFPQLYAVAAHRNATVGEMWD</sequence>
<comment type="caution">
    <text evidence="1">The sequence shown here is derived from an EMBL/GenBank/DDBJ whole genome shotgun (WGS) entry which is preliminary data.</text>
</comment>
<dbReference type="Gene3D" id="3.60.10.10">
    <property type="entry name" value="Endonuclease/exonuclease/phosphatase"/>
    <property type="match status" value="1"/>
</dbReference>
<dbReference type="PANTHER" id="PTHR46890">
    <property type="entry name" value="NON-LTR RETROLELEMENT REVERSE TRANSCRIPTASE-LIKE PROTEIN-RELATED"/>
    <property type="match status" value="1"/>
</dbReference>
<evidence type="ECO:0000313" key="1">
    <source>
        <dbReference type="EMBL" id="RVW36481.1"/>
    </source>
</evidence>
<reference evidence="1 2" key="1">
    <citation type="journal article" date="2018" name="PLoS Genet.">
        <title>Population sequencing reveals clonal diversity and ancestral inbreeding in the grapevine cultivar Chardonnay.</title>
        <authorList>
            <person name="Roach M.J."/>
            <person name="Johnson D.L."/>
            <person name="Bohlmann J."/>
            <person name="van Vuuren H.J."/>
            <person name="Jones S.J."/>
            <person name="Pretorius I.S."/>
            <person name="Schmidt S.A."/>
            <person name="Borneman A.R."/>
        </authorList>
    </citation>
    <scope>NUCLEOTIDE SEQUENCE [LARGE SCALE GENOMIC DNA]</scope>
    <source>
        <strain evidence="2">cv. Chardonnay</strain>
        <tissue evidence="1">Leaf</tissue>
    </source>
</reference>
<dbReference type="PANTHER" id="PTHR46890:SF50">
    <property type="entry name" value="RNA-DIRECTED DNA POLYMERASE, EUKARYOTA, REVERSE TRANSCRIPTASE ZINC-BINDING DOMAIN PROTEIN-RELATED"/>
    <property type="match status" value="1"/>
</dbReference>
<evidence type="ECO:0000313" key="2">
    <source>
        <dbReference type="Proteomes" id="UP000288805"/>
    </source>
</evidence>